<dbReference type="PRINTS" id="PR00420">
    <property type="entry name" value="RNGMNOXGNASE"/>
</dbReference>
<proteinExistence type="predicted"/>
<comment type="caution">
    <text evidence="4">The sequence shown here is derived from an EMBL/GenBank/DDBJ whole genome shotgun (WGS) entry which is preliminary data.</text>
</comment>
<dbReference type="EMBL" id="BSPK01000111">
    <property type="protein sequence ID" value="GLS67189.1"/>
    <property type="molecule type" value="Genomic_DNA"/>
</dbReference>
<reference evidence="5" key="1">
    <citation type="journal article" date="2014" name="Int. J. Syst. Evol. Microbiol.">
        <title>Complete genome of a new Firmicutes species belonging to the dominant human colonic microbiota ('Ruminococcus bicirculans') reveals two chromosomes and a selective capacity to utilize plant glucans.</title>
        <authorList>
            <consortium name="NISC Comparative Sequencing Program"/>
            <person name="Wegmann U."/>
            <person name="Louis P."/>
            <person name="Goesmann A."/>
            <person name="Henrissat B."/>
            <person name="Duncan S.H."/>
            <person name="Flint H.J."/>
        </authorList>
    </citation>
    <scope>NUCLEOTIDE SEQUENCE</scope>
    <source>
        <strain evidence="5">NBRC 107715</strain>
    </source>
</reference>
<dbReference type="OrthoDB" id="5499180at2"/>
<dbReference type="GO" id="GO:0071949">
    <property type="term" value="F:FAD binding"/>
    <property type="evidence" value="ECO:0007669"/>
    <property type="project" value="InterPro"/>
</dbReference>
<dbReference type="Gene3D" id="3.50.50.60">
    <property type="entry name" value="FAD/NAD(P)-binding domain"/>
    <property type="match status" value="1"/>
</dbReference>
<keyword evidence="1" id="KW-0560">Oxidoreductase</keyword>
<evidence type="ECO:0000313" key="7">
    <source>
        <dbReference type="Proteomes" id="UP001156856"/>
    </source>
</evidence>
<sequence length="376" mass="39791">MNHADPGRVLVAGAGVAGLAVARALSRRAIPSLVLERRAGPADAGLAVNLPGNAVRALADLGLGEALQDLGTPVRRREYRTERDRLLFAVDEDAFWGAQARPRCLRRADLLRLLARDLPEGTVRRERGVASVRQDPQGVVVELTDGGVERGGLLVGADGVHSAVRRTVFGGSATEAALLARASWRFMAPDPGVEGWTLWAGAGCLFLLIPVDRGEAYGWVTADAAAAGGGTEGLEAAFANFPRLVRDTLARVLAEPAALHHSPLEEVRAPAWHRGRVLLAGDAAHATAPVWAQGAALALEDALVLADLLAGEPDRSQVGAAYEARRTPRVAHVQAMTDRLSRTARLPGWARNALLPFIGPRSYRATYGPLRTPVAG</sequence>
<name>A0A512J2V4_9HYPH</name>
<dbReference type="SUPFAM" id="SSF51905">
    <property type="entry name" value="FAD/NAD(P)-binding domain"/>
    <property type="match status" value="1"/>
</dbReference>
<evidence type="ECO:0000259" key="3">
    <source>
        <dbReference type="Pfam" id="PF01494"/>
    </source>
</evidence>
<dbReference type="PANTHER" id="PTHR13789:SF309">
    <property type="entry name" value="PUTATIVE (AFU_ORTHOLOGUE AFUA_6G14510)-RELATED"/>
    <property type="match status" value="1"/>
</dbReference>
<reference evidence="5" key="4">
    <citation type="submission" date="2023-01" db="EMBL/GenBank/DDBJ databases">
        <title>Draft genome sequence of Methylobacterium oxalidis strain NBRC 107715.</title>
        <authorList>
            <person name="Sun Q."/>
            <person name="Mori K."/>
        </authorList>
    </citation>
    <scope>NUCLEOTIDE SEQUENCE</scope>
    <source>
        <strain evidence="5">NBRC 107715</strain>
    </source>
</reference>
<dbReference type="Proteomes" id="UP001156856">
    <property type="component" value="Unassembled WGS sequence"/>
</dbReference>
<accession>A0A512J2V4</accession>
<dbReference type="Pfam" id="PF01494">
    <property type="entry name" value="FAD_binding_3"/>
    <property type="match status" value="1"/>
</dbReference>
<feature type="domain" description="FAD-binding" evidence="3">
    <location>
        <begin position="9"/>
        <end position="333"/>
    </location>
</feature>
<dbReference type="EMBL" id="BJZU01000043">
    <property type="protein sequence ID" value="GEP04292.1"/>
    <property type="molecule type" value="Genomic_DNA"/>
</dbReference>
<evidence type="ECO:0000313" key="6">
    <source>
        <dbReference type="Proteomes" id="UP000321960"/>
    </source>
</evidence>
<dbReference type="PANTHER" id="PTHR13789">
    <property type="entry name" value="MONOOXYGENASE"/>
    <property type="match status" value="1"/>
</dbReference>
<evidence type="ECO:0000313" key="4">
    <source>
        <dbReference type="EMBL" id="GEP04292.1"/>
    </source>
</evidence>
<keyword evidence="7" id="KW-1185">Reference proteome</keyword>
<gene>
    <name evidence="5" type="ORF">GCM10007888_55720</name>
    <name evidence="4" type="ORF">MOX02_23300</name>
</gene>
<dbReference type="InterPro" id="IPR002938">
    <property type="entry name" value="FAD-bd"/>
</dbReference>
<keyword evidence="2" id="KW-0503">Monooxygenase</keyword>
<dbReference type="InterPro" id="IPR050493">
    <property type="entry name" value="FAD-dep_Monooxygenase_BioMet"/>
</dbReference>
<dbReference type="AlphaFoldDB" id="A0A512J2V4"/>
<dbReference type="RefSeq" id="WP_147025934.1">
    <property type="nucleotide sequence ID" value="NZ_BJZU01000043.1"/>
</dbReference>
<protein>
    <submittedName>
        <fullName evidence="4">FAD-dependent oxidoreductase</fullName>
    </submittedName>
</protein>
<reference evidence="7" key="2">
    <citation type="journal article" date="2019" name="Int. J. Syst. Evol. Microbiol.">
        <title>The Global Catalogue of Microorganisms (GCM) 10K type strain sequencing project: providing services to taxonomists for standard genome sequencing and annotation.</title>
        <authorList>
            <consortium name="The Broad Institute Genomics Platform"/>
            <consortium name="The Broad Institute Genome Sequencing Center for Infectious Disease"/>
            <person name="Wu L."/>
            <person name="Ma J."/>
        </authorList>
    </citation>
    <scope>NUCLEOTIDE SEQUENCE [LARGE SCALE GENOMIC DNA]</scope>
    <source>
        <strain evidence="7">NBRC 107715</strain>
    </source>
</reference>
<dbReference type="InterPro" id="IPR036188">
    <property type="entry name" value="FAD/NAD-bd_sf"/>
</dbReference>
<evidence type="ECO:0000256" key="2">
    <source>
        <dbReference type="ARBA" id="ARBA00023033"/>
    </source>
</evidence>
<organism evidence="4 6">
    <name type="scientific">Methylobacterium oxalidis</name>
    <dbReference type="NCBI Taxonomy" id="944322"/>
    <lineage>
        <taxon>Bacteria</taxon>
        <taxon>Pseudomonadati</taxon>
        <taxon>Pseudomonadota</taxon>
        <taxon>Alphaproteobacteria</taxon>
        <taxon>Hyphomicrobiales</taxon>
        <taxon>Methylobacteriaceae</taxon>
        <taxon>Methylobacterium</taxon>
    </lineage>
</organism>
<evidence type="ECO:0000256" key="1">
    <source>
        <dbReference type="ARBA" id="ARBA00023002"/>
    </source>
</evidence>
<evidence type="ECO:0000313" key="5">
    <source>
        <dbReference type="EMBL" id="GLS67189.1"/>
    </source>
</evidence>
<dbReference type="GO" id="GO:0004497">
    <property type="term" value="F:monooxygenase activity"/>
    <property type="evidence" value="ECO:0007669"/>
    <property type="project" value="UniProtKB-KW"/>
</dbReference>
<reference evidence="4 6" key="3">
    <citation type="submission" date="2019-07" db="EMBL/GenBank/DDBJ databases">
        <title>Whole genome shotgun sequence of Methylobacterium oxalidis NBRC 107715.</title>
        <authorList>
            <person name="Hosoyama A."/>
            <person name="Uohara A."/>
            <person name="Ohji S."/>
            <person name="Ichikawa N."/>
        </authorList>
    </citation>
    <scope>NUCLEOTIDE SEQUENCE [LARGE SCALE GENOMIC DNA]</scope>
    <source>
        <strain evidence="4 6">NBRC 107715</strain>
    </source>
</reference>
<dbReference type="Proteomes" id="UP000321960">
    <property type="component" value="Unassembled WGS sequence"/>
</dbReference>